<organism evidence="7 8">
    <name type="scientific">Mesobacillus persicus</name>
    <dbReference type="NCBI Taxonomy" id="930146"/>
    <lineage>
        <taxon>Bacteria</taxon>
        <taxon>Bacillati</taxon>
        <taxon>Bacillota</taxon>
        <taxon>Bacilli</taxon>
        <taxon>Bacillales</taxon>
        <taxon>Bacillaceae</taxon>
        <taxon>Mesobacillus</taxon>
    </lineage>
</organism>
<dbReference type="Gene3D" id="3.40.1650.10">
    <property type="entry name" value="RbsD-like domain"/>
    <property type="match status" value="1"/>
</dbReference>
<dbReference type="GO" id="GO:0019303">
    <property type="term" value="P:D-ribose catabolic process"/>
    <property type="evidence" value="ECO:0007669"/>
    <property type="project" value="UniProtKB-UniRule"/>
</dbReference>
<comment type="subunit">
    <text evidence="6">Homodecamer.</text>
</comment>
<dbReference type="PANTHER" id="PTHR37831">
    <property type="entry name" value="D-RIBOSE PYRANASE"/>
    <property type="match status" value="1"/>
</dbReference>
<dbReference type="InterPro" id="IPR023064">
    <property type="entry name" value="D-ribose_pyranase"/>
</dbReference>
<evidence type="ECO:0000256" key="2">
    <source>
        <dbReference type="ARBA" id="ARBA00012862"/>
    </source>
</evidence>
<dbReference type="GO" id="GO:0016872">
    <property type="term" value="F:intramolecular lyase activity"/>
    <property type="evidence" value="ECO:0007669"/>
    <property type="project" value="UniProtKB-UniRule"/>
</dbReference>
<protein>
    <recommendedName>
        <fullName evidence="2 6">D-ribose pyranase</fullName>
        <ecNumber evidence="2 6">5.4.99.62</ecNumber>
    </recommendedName>
</protein>
<dbReference type="UniPathway" id="UPA00916">
    <property type="reaction ID" value="UER00888"/>
</dbReference>
<dbReference type="Proteomes" id="UP000198553">
    <property type="component" value="Unassembled WGS sequence"/>
</dbReference>
<dbReference type="PANTHER" id="PTHR37831:SF1">
    <property type="entry name" value="D-RIBOSE PYRANASE"/>
    <property type="match status" value="1"/>
</dbReference>
<reference evidence="8" key="1">
    <citation type="submission" date="2016-10" db="EMBL/GenBank/DDBJ databases">
        <authorList>
            <person name="Varghese N."/>
            <person name="Submissions S."/>
        </authorList>
    </citation>
    <scope>NUCLEOTIDE SEQUENCE [LARGE SCALE GENOMIC DNA]</scope>
    <source>
        <strain evidence="8">B48,IBRC-M 10115,DSM 25386,CECT 8001</strain>
    </source>
</reference>
<dbReference type="STRING" id="930146.SAMN05192533_11290"/>
<dbReference type="GO" id="GO:0062193">
    <property type="term" value="F:D-ribose pyranase activity"/>
    <property type="evidence" value="ECO:0007669"/>
    <property type="project" value="UniProtKB-EC"/>
</dbReference>
<dbReference type="GO" id="GO:0005829">
    <property type="term" value="C:cytosol"/>
    <property type="evidence" value="ECO:0007669"/>
    <property type="project" value="TreeGrafter"/>
</dbReference>
<evidence type="ECO:0000313" key="8">
    <source>
        <dbReference type="Proteomes" id="UP000198553"/>
    </source>
</evidence>
<keyword evidence="5 6" id="KW-0119">Carbohydrate metabolism</keyword>
<feature type="active site" description="Proton donor" evidence="6">
    <location>
        <position position="20"/>
    </location>
</feature>
<dbReference type="InterPro" id="IPR023750">
    <property type="entry name" value="RbsD-like_sf"/>
</dbReference>
<dbReference type="NCBIfam" id="NF008761">
    <property type="entry name" value="PRK11797.1"/>
    <property type="match status" value="1"/>
</dbReference>
<keyword evidence="4 6" id="KW-0413">Isomerase</keyword>
<sequence>MMKNGPLNSEIAKVLADLGHTDTVVIADCGLPIPPGVRKIDLAVTIGKPEFLEILELLETHMEIERVTVATEMETANGALLERIRQTHSSITTVSHEEFKAQTQSAKVIIRTGEATPYANIILHAGVIF</sequence>
<comment type="catalytic activity">
    <reaction evidence="1 6">
        <text>beta-D-ribopyranose = beta-D-ribofuranose</text>
        <dbReference type="Rhea" id="RHEA:25432"/>
        <dbReference type="ChEBI" id="CHEBI:27476"/>
        <dbReference type="ChEBI" id="CHEBI:47002"/>
        <dbReference type="EC" id="5.4.99.62"/>
    </reaction>
</comment>
<dbReference type="HAMAP" id="MF_01661">
    <property type="entry name" value="D_rib_pyranase"/>
    <property type="match status" value="1"/>
</dbReference>
<proteinExistence type="inferred from homology"/>
<evidence type="ECO:0000313" key="7">
    <source>
        <dbReference type="EMBL" id="SEN38973.1"/>
    </source>
</evidence>
<keyword evidence="3 6" id="KW-0963">Cytoplasm</keyword>
<evidence type="ECO:0000256" key="3">
    <source>
        <dbReference type="ARBA" id="ARBA00022490"/>
    </source>
</evidence>
<feature type="binding site" evidence="6">
    <location>
        <begin position="118"/>
        <end position="120"/>
    </location>
    <ligand>
        <name>substrate</name>
    </ligand>
</feature>
<name>A0A1H8G4M7_9BACI</name>
<dbReference type="AlphaFoldDB" id="A0A1H8G4M7"/>
<comment type="subcellular location">
    <subcellularLocation>
        <location evidence="6">Cytoplasm</location>
    </subcellularLocation>
</comment>
<dbReference type="SUPFAM" id="SSF102546">
    <property type="entry name" value="RbsD-like"/>
    <property type="match status" value="1"/>
</dbReference>
<dbReference type="OrthoDB" id="9805009at2"/>
<dbReference type="EMBL" id="FOBW01000012">
    <property type="protein sequence ID" value="SEN38973.1"/>
    <property type="molecule type" value="Genomic_DNA"/>
</dbReference>
<comment type="function">
    <text evidence="6">Catalyzes the interconversion of beta-pyran and beta-furan forms of D-ribose.</text>
</comment>
<evidence type="ECO:0000256" key="4">
    <source>
        <dbReference type="ARBA" id="ARBA00023235"/>
    </source>
</evidence>
<dbReference type="EC" id="5.4.99.62" evidence="2 6"/>
<evidence type="ECO:0000256" key="6">
    <source>
        <dbReference type="HAMAP-Rule" id="MF_01661"/>
    </source>
</evidence>
<accession>A0A1H8G4M7</accession>
<comment type="similarity">
    <text evidence="6">Belongs to the RbsD / FucU family. RbsD subfamily.</text>
</comment>
<feature type="binding site" evidence="6">
    <location>
        <position position="28"/>
    </location>
    <ligand>
        <name>substrate</name>
    </ligand>
</feature>
<dbReference type="InterPro" id="IPR007721">
    <property type="entry name" value="RbsD_FucU"/>
</dbReference>
<dbReference type="Pfam" id="PF05025">
    <property type="entry name" value="RbsD_FucU"/>
    <property type="match status" value="1"/>
</dbReference>
<feature type="binding site" evidence="6">
    <location>
        <position position="96"/>
    </location>
    <ligand>
        <name>substrate</name>
    </ligand>
</feature>
<dbReference type="GO" id="GO:0048029">
    <property type="term" value="F:monosaccharide binding"/>
    <property type="evidence" value="ECO:0007669"/>
    <property type="project" value="InterPro"/>
</dbReference>
<gene>
    <name evidence="6" type="primary">rbsD</name>
    <name evidence="7" type="ORF">SAMN05192533_11290</name>
</gene>
<evidence type="ECO:0000256" key="5">
    <source>
        <dbReference type="ARBA" id="ARBA00023277"/>
    </source>
</evidence>
<comment type="pathway">
    <text evidence="6">Carbohydrate metabolism; D-ribose degradation; D-ribose 5-phosphate from beta-D-ribopyranose: step 1/2.</text>
</comment>
<dbReference type="RefSeq" id="WP_090748132.1">
    <property type="nucleotide sequence ID" value="NZ_FOBW01000012.1"/>
</dbReference>
<keyword evidence="8" id="KW-1185">Reference proteome</keyword>
<evidence type="ECO:0000256" key="1">
    <source>
        <dbReference type="ARBA" id="ARBA00000223"/>
    </source>
</evidence>